<evidence type="ECO:0000256" key="1">
    <source>
        <dbReference type="SAM" id="Phobius"/>
    </source>
</evidence>
<name>A0A427B8N9_ENSVE</name>
<dbReference type="AlphaFoldDB" id="A0A427B8N9"/>
<keyword evidence="1" id="KW-0812">Transmembrane</keyword>
<comment type="caution">
    <text evidence="2">The sequence shown here is derived from an EMBL/GenBank/DDBJ whole genome shotgun (WGS) entry which is preliminary data.</text>
</comment>
<sequence length="148" mass="16697">MGSHKFECSKGCIRKKLRGKFSRAAHVCVCERERGVFGTRIERKGTRRVVAQHLLIRSRTSVKRSAASLIVIVSSMKLALLLFFLLVSNFLPSSLAAPSRYPSGNLLVRVDISARFPGKIQAALTENRKVLHELILEPLREEQYYEVS</sequence>
<feature type="transmembrane region" description="Helical" evidence="1">
    <location>
        <begin position="66"/>
        <end position="91"/>
    </location>
</feature>
<dbReference type="Proteomes" id="UP000287651">
    <property type="component" value="Unassembled WGS sequence"/>
</dbReference>
<accession>A0A427B8N9</accession>
<keyword evidence="1" id="KW-1133">Transmembrane helix</keyword>
<reference evidence="2 3" key="1">
    <citation type="journal article" date="2014" name="Agronomy (Basel)">
        <title>A Draft Genome Sequence for Ensete ventricosum, the Drought-Tolerant Tree Against Hunger.</title>
        <authorList>
            <person name="Harrison J."/>
            <person name="Moore K.A."/>
            <person name="Paszkiewicz K."/>
            <person name="Jones T."/>
            <person name="Grant M."/>
            <person name="Ambacheew D."/>
            <person name="Muzemil S."/>
            <person name="Studholme D.J."/>
        </authorList>
    </citation>
    <scope>NUCLEOTIDE SEQUENCE [LARGE SCALE GENOMIC DNA]</scope>
</reference>
<evidence type="ECO:0000313" key="3">
    <source>
        <dbReference type="Proteomes" id="UP000287651"/>
    </source>
</evidence>
<protein>
    <submittedName>
        <fullName evidence="2">Uncharacterized protein</fullName>
    </submittedName>
</protein>
<evidence type="ECO:0000313" key="2">
    <source>
        <dbReference type="EMBL" id="RRT84841.1"/>
    </source>
</evidence>
<keyword evidence="1" id="KW-0472">Membrane</keyword>
<gene>
    <name evidence="2" type="ORF">B296_00006048</name>
</gene>
<dbReference type="EMBL" id="AMZH03000223">
    <property type="protein sequence ID" value="RRT84841.1"/>
    <property type="molecule type" value="Genomic_DNA"/>
</dbReference>
<proteinExistence type="predicted"/>
<organism evidence="2 3">
    <name type="scientific">Ensete ventricosum</name>
    <name type="common">Abyssinian banana</name>
    <name type="synonym">Musa ensete</name>
    <dbReference type="NCBI Taxonomy" id="4639"/>
    <lineage>
        <taxon>Eukaryota</taxon>
        <taxon>Viridiplantae</taxon>
        <taxon>Streptophyta</taxon>
        <taxon>Embryophyta</taxon>
        <taxon>Tracheophyta</taxon>
        <taxon>Spermatophyta</taxon>
        <taxon>Magnoliopsida</taxon>
        <taxon>Liliopsida</taxon>
        <taxon>Zingiberales</taxon>
        <taxon>Musaceae</taxon>
        <taxon>Ensete</taxon>
    </lineage>
</organism>